<dbReference type="InterPro" id="IPR011335">
    <property type="entry name" value="Restrct_endonuc-II-like"/>
</dbReference>
<accession>K6W4V3</accession>
<dbReference type="STRING" id="1108045.GORHZ_038_00060"/>
<dbReference type="CDD" id="cd06260">
    <property type="entry name" value="DUF820-like"/>
    <property type="match status" value="1"/>
</dbReference>
<dbReference type="Pfam" id="PF05685">
    <property type="entry name" value="Uma2"/>
    <property type="match status" value="1"/>
</dbReference>
<evidence type="ECO:0000313" key="2">
    <source>
        <dbReference type="EMBL" id="GAB88736.1"/>
    </source>
</evidence>
<dbReference type="AlphaFoldDB" id="K6W4V3"/>
<protein>
    <recommendedName>
        <fullName evidence="1">Putative restriction endonuclease domain-containing protein</fullName>
    </recommendedName>
</protein>
<dbReference type="OrthoDB" id="9799703at2"/>
<proteinExistence type="predicted"/>
<evidence type="ECO:0000259" key="1">
    <source>
        <dbReference type="Pfam" id="PF05685"/>
    </source>
</evidence>
<feature type="domain" description="Putative restriction endonuclease" evidence="1">
    <location>
        <begin position="16"/>
        <end position="165"/>
    </location>
</feature>
<dbReference type="InterPro" id="IPR008538">
    <property type="entry name" value="Uma2"/>
</dbReference>
<dbReference type="PANTHER" id="PTHR35400:SF3">
    <property type="entry name" value="SLL1072 PROTEIN"/>
    <property type="match status" value="1"/>
</dbReference>
<reference evidence="2 3" key="1">
    <citation type="submission" date="2012-08" db="EMBL/GenBank/DDBJ databases">
        <title>Whole genome shotgun sequence of Gordonia rhizosphera NBRC 16068.</title>
        <authorList>
            <person name="Takarada H."/>
            <person name="Isaki S."/>
            <person name="Hosoyama A."/>
            <person name="Tsuchikane K."/>
            <person name="Katsumata H."/>
            <person name="Baba S."/>
            <person name="Ohji S."/>
            <person name="Yamazaki S."/>
            <person name="Fujita N."/>
        </authorList>
    </citation>
    <scope>NUCLEOTIDE SEQUENCE [LARGE SCALE GENOMIC DNA]</scope>
    <source>
        <strain evidence="2 3">NBRC 16068</strain>
    </source>
</reference>
<dbReference type="Gene3D" id="3.90.1570.10">
    <property type="entry name" value="tt1808, chain A"/>
    <property type="match status" value="1"/>
</dbReference>
<organism evidence="2 3">
    <name type="scientific">Gordonia rhizosphera NBRC 16068</name>
    <dbReference type="NCBI Taxonomy" id="1108045"/>
    <lineage>
        <taxon>Bacteria</taxon>
        <taxon>Bacillati</taxon>
        <taxon>Actinomycetota</taxon>
        <taxon>Actinomycetes</taxon>
        <taxon>Mycobacteriales</taxon>
        <taxon>Gordoniaceae</taxon>
        <taxon>Gordonia</taxon>
    </lineage>
</organism>
<dbReference type="PANTHER" id="PTHR35400">
    <property type="entry name" value="SLR1083 PROTEIN"/>
    <property type="match status" value="1"/>
</dbReference>
<gene>
    <name evidence="2" type="ORF">GORHZ_038_00060</name>
</gene>
<sequence length="181" mass="19487">MSAAHAHPQLLSLADWRALPEDTTARTELQEGVRIVSPRPTKAHAQVVSRLLVQLAAQLPDGAEALTDVEVVVTPTTPATVRVPDVILCPVSPDDAVRATDVFLAVEVISPGSRRTDQVTKRSEYADAGLGQYWIVDPVDKTLTALELTPEGYDGRAYDGEYTTVRPFTATIDVPGLFPAT</sequence>
<comment type="caution">
    <text evidence="2">The sequence shown here is derived from an EMBL/GenBank/DDBJ whole genome shotgun (WGS) entry which is preliminary data.</text>
</comment>
<dbReference type="Proteomes" id="UP000008363">
    <property type="component" value="Unassembled WGS sequence"/>
</dbReference>
<dbReference type="RefSeq" id="WP_006330400.1">
    <property type="nucleotide sequence ID" value="NZ_BAHC01000038.1"/>
</dbReference>
<dbReference type="EMBL" id="BAHC01000038">
    <property type="protein sequence ID" value="GAB88736.1"/>
    <property type="molecule type" value="Genomic_DNA"/>
</dbReference>
<keyword evidence="3" id="KW-1185">Reference proteome</keyword>
<dbReference type="eggNOG" id="COG4636">
    <property type="taxonomic scope" value="Bacteria"/>
</dbReference>
<evidence type="ECO:0000313" key="3">
    <source>
        <dbReference type="Proteomes" id="UP000008363"/>
    </source>
</evidence>
<name>K6W4V3_9ACTN</name>
<dbReference type="InterPro" id="IPR012296">
    <property type="entry name" value="Nuclease_put_TT1808"/>
</dbReference>
<dbReference type="SUPFAM" id="SSF52980">
    <property type="entry name" value="Restriction endonuclease-like"/>
    <property type="match status" value="1"/>
</dbReference>